<evidence type="ECO:0000256" key="6">
    <source>
        <dbReference type="ARBA" id="ARBA00023015"/>
    </source>
</evidence>
<evidence type="ECO:0000256" key="3">
    <source>
        <dbReference type="ARBA" id="ARBA00022723"/>
    </source>
</evidence>
<dbReference type="GO" id="GO:0008270">
    <property type="term" value="F:zinc ion binding"/>
    <property type="evidence" value="ECO:0007669"/>
    <property type="project" value="UniProtKB-KW"/>
</dbReference>
<keyword evidence="9" id="KW-0804">Transcription</keyword>
<comment type="similarity">
    <text evidence="2">Belongs to the THAP1 family.</text>
</comment>
<evidence type="ECO:0000256" key="9">
    <source>
        <dbReference type="ARBA" id="ARBA00023163"/>
    </source>
</evidence>
<dbReference type="InterPro" id="IPR006612">
    <property type="entry name" value="THAP_Znf"/>
</dbReference>
<keyword evidence="7" id="KW-0175">Coiled coil</keyword>
<organism evidence="14">
    <name type="scientific">Homalodisca liturata</name>
    <dbReference type="NCBI Taxonomy" id="320908"/>
    <lineage>
        <taxon>Eukaryota</taxon>
        <taxon>Metazoa</taxon>
        <taxon>Ecdysozoa</taxon>
        <taxon>Arthropoda</taxon>
        <taxon>Hexapoda</taxon>
        <taxon>Insecta</taxon>
        <taxon>Pterygota</taxon>
        <taxon>Neoptera</taxon>
        <taxon>Paraneoptera</taxon>
        <taxon>Hemiptera</taxon>
        <taxon>Auchenorrhyncha</taxon>
        <taxon>Membracoidea</taxon>
        <taxon>Cicadellidae</taxon>
        <taxon>Cicadellinae</taxon>
        <taxon>Proconiini</taxon>
        <taxon>Homalodisca</taxon>
    </lineage>
</organism>
<dbReference type="GO" id="GO:0043565">
    <property type="term" value="F:sequence-specific DNA binding"/>
    <property type="evidence" value="ECO:0007669"/>
    <property type="project" value="InterPro"/>
</dbReference>
<keyword evidence="5" id="KW-0862">Zinc</keyword>
<dbReference type="EMBL" id="GECU01004236">
    <property type="protein sequence ID" value="JAT03471.1"/>
    <property type="molecule type" value="Transcribed_RNA"/>
</dbReference>
<evidence type="ECO:0000256" key="8">
    <source>
        <dbReference type="ARBA" id="ARBA00023125"/>
    </source>
</evidence>
<sequence length="358" mass="41345">MPYYRGDVCSAKNCSNNKQKRPDLSFYRCPKEEIRCRKWVINSRREDLLDKDVDYLYNNIRFCSLHFEDSQFSNAEKKKLNWNAIPTMFDNSSKLGPGEIETLPKSQIACSPRRQPSNSESLVEHRDFITNTETVLNQTSSSRDVIETNVNTENAMNSSNTLLSSDNVAPSVNEETASSSVIKVVNMSNSSFSNTPTQPIKIKQEIEACKFKKVIEKLRSLCKRKNKEIYKLRLKIKSLKNVACNHRVLDKNKTKSKLYATLDRTTVNKILSKYMKKESVKLILSQIKIPTKSKEGNRWDENTKIFAQKMFFCSSQAYKLLRTYFELPGVRTLQRFTEGRNTNCSNEDSMLNSRKQSN</sequence>
<evidence type="ECO:0000256" key="4">
    <source>
        <dbReference type="ARBA" id="ARBA00022771"/>
    </source>
</evidence>
<evidence type="ECO:0000256" key="5">
    <source>
        <dbReference type="ARBA" id="ARBA00022833"/>
    </source>
</evidence>
<evidence type="ECO:0000313" key="14">
    <source>
        <dbReference type="EMBL" id="JAT03471.1"/>
    </source>
</evidence>
<dbReference type="PANTHER" id="PTHR46600:SF1">
    <property type="entry name" value="THAP DOMAIN-CONTAINING PROTEIN 1"/>
    <property type="match status" value="1"/>
</dbReference>
<dbReference type="InterPro" id="IPR021896">
    <property type="entry name" value="THAP9-like_HTH"/>
</dbReference>
<evidence type="ECO:0000259" key="13">
    <source>
        <dbReference type="PROSITE" id="PS50950"/>
    </source>
</evidence>
<evidence type="ECO:0000256" key="2">
    <source>
        <dbReference type="ARBA" id="ARBA00006177"/>
    </source>
</evidence>
<evidence type="ECO:0000256" key="7">
    <source>
        <dbReference type="ARBA" id="ARBA00023054"/>
    </source>
</evidence>
<keyword evidence="3" id="KW-0479">Metal-binding</keyword>
<evidence type="ECO:0000256" key="12">
    <source>
        <dbReference type="PROSITE-ProRule" id="PRU00309"/>
    </source>
</evidence>
<keyword evidence="8 12" id="KW-0238">DNA-binding</keyword>
<dbReference type="PANTHER" id="PTHR46600">
    <property type="entry name" value="THAP DOMAIN-CONTAINING"/>
    <property type="match status" value="1"/>
</dbReference>
<dbReference type="GO" id="GO:0005654">
    <property type="term" value="C:nucleoplasm"/>
    <property type="evidence" value="ECO:0007669"/>
    <property type="project" value="UniProtKB-SubCell"/>
</dbReference>
<comment type="subcellular location">
    <subcellularLocation>
        <location evidence="1">Nucleus</location>
        <location evidence="1">Nucleoplasm</location>
    </subcellularLocation>
</comment>
<keyword evidence="6" id="KW-0805">Transcription regulation</keyword>
<dbReference type="Pfam" id="PF12017">
    <property type="entry name" value="Tnp_P_element"/>
    <property type="match status" value="1"/>
</dbReference>
<dbReference type="SUPFAM" id="SSF57716">
    <property type="entry name" value="Glucocorticoid receptor-like (DNA-binding domain)"/>
    <property type="match status" value="1"/>
</dbReference>
<dbReference type="AlphaFoldDB" id="A0A1B6JWA0"/>
<feature type="domain" description="THAP-type" evidence="13">
    <location>
        <begin position="1"/>
        <end position="89"/>
    </location>
</feature>
<dbReference type="PROSITE" id="PS50950">
    <property type="entry name" value="ZF_THAP"/>
    <property type="match status" value="1"/>
</dbReference>
<dbReference type="SMART" id="SM00980">
    <property type="entry name" value="THAP"/>
    <property type="match status" value="1"/>
</dbReference>
<accession>A0A1B6JWA0</accession>
<reference evidence="14" key="1">
    <citation type="submission" date="2015-11" db="EMBL/GenBank/DDBJ databases">
        <title>De novo transcriptome assembly of four potential Pierce s Disease insect vectors from Arizona vineyards.</title>
        <authorList>
            <person name="Tassone E.E."/>
        </authorList>
    </citation>
    <scope>NUCLEOTIDE SEQUENCE</scope>
</reference>
<evidence type="ECO:0000256" key="1">
    <source>
        <dbReference type="ARBA" id="ARBA00004642"/>
    </source>
</evidence>
<proteinExistence type="inferred from homology"/>
<name>A0A1B6JWA0_9HEMI</name>
<keyword evidence="4 12" id="KW-0863">Zinc-finger</keyword>
<gene>
    <name evidence="14" type="ORF">g.11582</name>
</gene>
<dbReference type="Pfam" id="PF05485">
    <property type="entry name" value="THAP"/>
    <property type="match status" value="1"/>
</dbReference>
<evidence type="ECO:0000256" key="11">
    <source>
        <dbReference type="ARBA" id="ARBA00023306"/>
    </source>
</evidence>
<protein>
    <recommendedName>
        <fullName evidence="13">THAP-type domain-containing protein</fullName>
    </recommendedName>
</protein>
<evidence type="ECO:0000256" key="10">
    <source>
        <dbReference type="ARBA" id="ARBA00023242"/>
    </source>
</evidence>
<keyword evidence="10" id="KW-0539">Nucleus</keyword>
<dbReference type="InterPro" id="IPR026516">
    <property type="entry name" value="THAP1/10"/>
</dbReference>
<dbReference type="SMART" id="SM00692">
    <property type="entry name" value="DM3"/>
    <property type="match status" value="1"/>
</dbReference>
<keyword evidence="11" id="KW-0131">Cell cycle</keyword>